<name>A0A9P7K1Q1_9AGAR</name>
<comment type="caution">
    <text evidence="1">The sequence shown here is derived from an EMBL/GenBank/DDBJ whole genome shotgun (WGS) entry which is preliminary data.</text>
</comment>
<dbReference type="AlphaFoldDB" id="A0A9P7K1Q1"/>
<proteinExistence type="predicted"/>
<dbReference type="EMBL" id="JABCKI010008285">
    <property type="protein sequence ID" value="KAG5633299.1"/>
    <property type="molecule type" value="Genomic_DNA"/>
</dbReference>
<reference evidence="1" key="2">
    <citation type="submission" date="2021-10" db="EMBL/GenBank/DDBJ databases">
        <title>Phylogenomics reveals ancestral predisposition of the termite-cultivated fungus Termitomyces towards a domesticated lifestyle.</title>
        <authorList>
            <person name="Auxier B."/>
            <person name="Grum-Grzhimaylo A."/>
            <person name="Cardenas M.E."/>
            <person name="Lodge J.D."/>
            <person name="Laessoe T."/>
            <person name="Pedersen O."/>
            <person name="Smith M.E."/>
            <person name="Kuyper T.W."/>
            <person name="Franco-Molano E.A."/>
            <person name="Baroni T.J."/>
            <person name="Aanen D.K."/>
        </authorList>
    </citation>
    <scope>NUCLEOTIDE SEQUENCE</scope>
    <source>
        <strain evidence="1">D49</strain>
    </source>
</reference>
<protein>
    <submittedName>
        <fullName evidence="1">Uncharacterized protein</fullName>
    </submittedName>
</protein>
<reference evidence="1" key="1">
    <citation type="submission" date="2021-02" db="EMBL/GenBank/DDBJ databases">
        <authorList>
            <person name="Nieuwenhuis M."/>
            <person name="Van De Peppel L.J.J."/>
        </authorList>
    </citation>
    <scope>NUCLEOTIDE SEQUENCE</scope>
    <source>
        <strain evidence="1">D49</strain>
    </source>
</reference>
<evidence type="ECO:0000313" key="1">
    <source>
        <dbReference type="EMBL" id="KAG5633299.1"/>
    </source>
</evidence>
<dbReference type="OrthoDB" id="2943895at2759"/>
<sequence>MLDIVDGILVSPGDAAKEYKETPANSAWVLGACMDALTKRHVSEWSSRVDLPKWTRTCVEHWSWSQEVLGGLVSISQMIPAEEGSIPLEDIYEKLQPSLLSHSRPLRLATLRLLGSPLLKSPAGAHEVIKRCLQGEEVSLDVQGVRERVLRIGRVGQILRDGDNVGAD</sequence>
<dbReference type="Proteomes" id="UP000717328">
    <property type="component" value="Unassembled WGS sequence"/>
</dbReference>
<evidence type="ECO:0000313" key="2">
    <source>
        <dbReference type="Proteomes" id="UP000717328"/>
    </source>
</evidence>
<feature type="non-terminal residue" evidence="1">
    <location>
        <position position="168"/>
    </location>
</feature>
<gene>
    <name evidence="1" type="ORF">H0H81_009012</name>
</gene>
<accession>A0A9P7K1Q1</accession>
<keyword evidence="2" id="KW-1185">Reference proteome</keyword>
<organism evidence="1 2">
    <name type="scientific">Sphagnurus paluster</name>
    <dbReference type="NCBI Taxonomy" id="117069"/>
    <lineage>
        <taxon>Eukaryota</taxon>
        <taxon>Fungi</taxon>
        <taxon>Dikarya</taxon>
        <taxon>Basidiomycota</taxon>
        <taxon>Agaricomycotina</taxon>
        <taxon>Agaricomycetes</taxon>
        <taxon>Agaricomycetidae</taxon>
        <taxon>Agaricales</taxon>
        <taxon>Tricholomatineae</taxon>
        <taxon>Lyophyllaceae</taxon>
        <taxon>Sphagnurus</taxon>
    </lineage>
</organism>